<gene>
    <name evidence="2" type="ORF">C8J29_10633</name>
</gene>
<protein>
    <submittedName>
        <fullName evidence="2">Uncharacterized protein</fullName>
    </submittedName>
</protein>
<evidence type="ECO:0000313" key="3">
    <source>
        <dbReference type="Proteomes" id="UP000240800"/>
    </source>
</evidence>
<evidence type="ECO:0000313" key="2">
    <source>
        <dbReference type="EMBL" id="PTM77107.1"/>
    </source>
</evidence>
<evidence type="ECO:0000256" key="1">
    <source>
        <dbReference type="SAM" id="Phobius"/>
    </source>
</evidence>
<proteinExistence type="predicted"/>
<keyword evidence="1" id="KW-0472">Membrane</keyword>
<feature type="transmembrane region" description="Helical" evidence="1">
    <location>
        <begin position="26"/>
        <end position="45"/>
    </location>
</feature>
<keyword evidence="1" id="KW-1133">Transmembrane helix</keyword>
<keyword evidence="3" id="KW-1185">Reference proteome</keyword>
<sequence length="548" mass="57760">MMATSPKDPAQASGRPTAKRLKASHWFWGTIAVLLLVTLALHFAASRQLAKQGAEGEGKAASQSPAEAEAKATQVEHWFAVAGEEAAKVRAEIDPMLDKAYAPVYAGIPAYMVFHYSLKGEWLELGAAAIGEISSGLDKYMFAGLDRRLDSVAADLGREFDQRYFGVLDRAMAELPGGAEALGPVVARALKDSKIRITKTGGMVALEAVALKGMTKVFATKLGVKLAAKVAAKTGTKWAATLAGGGTGAAVCSWTGPGAAACGLIGAGIAWVGADVAMIKLEEYLKRDDFEKELRALVDEHKAETRKVLEAMLAERGKERGSAAKVAVGEVALSELADADRQLACKTAGSLLVLYTGMRDNLQARSPAQVAALEQGLRAQAGDHLLAPWVEGMEQAIPDPDQLRPQVVGSITVTVEVPLGLREEQESSGKLTLGTEEIVFDWAEANTAGGYVLHAGAGEATRIAPSARVALELVQDRGWKHRNRTFTGSASTNVFSILAEGSGLAPRAEIRLPTKLESDNTAGPTAIIALSLSGVMLPERALPDFCTP</sequence>
<dbReference type="Proteomes" id="UP000240800">
    <property type="component" value="Unassembled WGS sequence"/>
</dbReference>
<dbReference type="RefSeq" id="WP_108223419.1">
    <property type="nucleotide sequence ID" value="NZ_MABH01000164.1"/>
</dbReference>
<comment type="caution">
    <text evidence="2">The sequence shown here is derived from an EMBL/GenBank/DDBJ whole genome shotgun (WGS) entry which is preliminary data.</text>
</comment>
<organism evidence="2 3">
    <name type="scientific">Cereibacter johrii</name>
    <dbReference type="NCBI Taxonomy" id="445629"/>
    <lineage>
        <taxon>Bacteria</taxon>
        <taxon>Pseudomonadati</taxon>
        <taxon>Pseudomonadota</taxon>
        <taxon>Alphaproteobacteria</taxon>
        <taxon>Rhodobacterales</taxon>
        <taxon>Paracoccaceae</taxon>
        <taxon>Cereibacter</taxon>
    </lineage>
</organism>
<keyword evidence="1" id="KW-0812">Transmembrane</keyword>
<dbReference type="EMBL" id="PZZW01000006">
    <property type="protein sequence ID" value="PTM77107.1"/>
    <property type="molecule type" value="Genomic_DNA"/>
</dbReference>
<accession>A0ABX5J796</accession>
<name>A0ABX5J796_9RHOB</name>
<reference evidence="2 3" key="1">
    <citation type="submission" date="2018-04" db="EMBL/GenBank/DDBJ databases">
        <title>Genomic Encyclopedia of Type Strains, Phase III (KMG-III): the genomes of soil and plant-associated and newly described type strains.</title>
        <authorList>
            <person name="Whitman W."/>
        </authorList>
    </citation>
    <scope>NUCLEOTIDE SEQUENCE [LARGE SCALE GENOMIC DNA]</scope>
    <source>
        <strain evidence="2 3">JA192</strain>
    </source>
</reference>